<protein>
    <submittedName>
        <fullName evidence="3">Transcriptional regulator with XRE-family HTH domain</fullName>
    </submittedName>
</protein>
<gene>
    <name evidence="3" type="ORF">QOZ92_001569</name>
</gene>
<keyword evidence="1" id="KW-0238">DNA-binding</keyword>
<organism evidence="3 4">
    <name type="scientific">Paraclostridium ghonii</name>
    <dbReference type="NCBI Taxonomy" id="29358"/>
    <lineage>
        <taxon>Bacteria</taxon>
        <taxon>Bacillati</taxon>
        <taxon>Bacillota</taxon>
        <taxon>Clostridia</taxon>
        <taxon>Peptostreptococcales</taxon>
        <taxon>Peptostreptococcaceae</taxon>
        <taxon>Paraclostridium</taxon>
    </lineage>
</organism>
<reference evidence="3 4" key="1">
    <citation type="submission" date="2023-07" db="EMBL/GenBank/DDBJ databases">
        <title>Genomic Encyclopedia of Type Strains, Phase IV (KMG-IV): sequencing the most valuable type-strain genomes for metagenomic binning, comparative biology and taxonomic classification.</title>
        <authorList>
            <person name="Goeker M."/>
        </authorList>
    </citation>
    <scope>NUCLEOTIDE SEQUENCE [LARGE SCALE GENOMIC DNA]</scope>
    <source>
        <strain evidence="3 4">DSM 15049</strain>
    </source>
</reference>
<dbReference type="PANTHER" id="PTHR46558:SF11">
    <property type="entry name" value="HTH-TYPE TRANSCRIPTIONAL REGULATOR XRE"/>
    <property type="match status" value="1"/>
</dbReference>
<sequence>MNAIGARIKKYRKDKGFTQQQLADSIGKSKSIIQKYEANDTTPSIDVLGDIAKTLQIPIDLLIGSRLIPIEHDGEFKGFIDSQFGFFNPQNEVYTDFIERKITNFKDQYDNFNEYSSDKNIDILEEILHGFNELENSFNKFKQDYIVGIEELVKSYKQNEQFIQSIYKYKNYNPKKDE</sequence>
<feature type="domain" description="HTH cro/C1-type" evidence="2">
    <location>
        <begin position="8"/>
        <end position="62"/>
    </location>
</feature>
<accession>A0ABU0MZW9</accession>
<dbReference type="EMBL" id="JAUSWG010000005">
    <property type="protein sequence ID" value="MDQ0556455.1"/>
    <property type="molecule type" value="Genomic_DNA"/>
</dbReference>
<dbReference type="CDD" id="cd00093">
    <property type="entry name" value="HTH_XRE"/>
    <property type="match status" value="1"/>
</dbReference>
<evidence type="ECO:0000259" key="2">
    <source>
        <dbReference type="PROSITE" id="PS50943"/>
    </source>
</evidence>
<dbReference type="Gene3D" id="1.10.260.40">
    <property type="entry name" value="lambda repressor-like DNA-binding domains"/>
    <property type="match status" value="1"/>
</dbReference>
<dbReference type="InterPro" id="IPR001387">
    <property type="entry name" value="Cro/C1-type_HTH"/>
</dbReference>
<evidence type="ECO:0000256" key="1">
    <source>
        <dbReference type="ARBA" id="ARBA00023125"/>
    </source>
</evidence>
<evidence type="ECO:0000313" key="3">
    <source>
        <dbReference type="EMBL" id="MDQ0556455.1"/>
    </source>
</evidence>
<name>A0ABU0MZW9_9FIRM</name>
<comment type="caution">
    <text evidence="3">The sequence shown here is derived from an EMBL/GenBank/DDBJ whole genome shotgun (WGS) entry which is preliminary data.</text>
</comment>
<dbReference type="RefSeq" id="WP_307505657.1">
    <property type="nucleotide sequence ID" value="NZ_BAAACE010000021.1"/>
</dbReference>
<evidence type="ECO:0000313" key="4">
    <source>
        <dbReference type="Proteomes" id="UP001232584"/>
    </source>
</evidence>
<dbReference type="PANTHER" id="PTHR46558">
    <property type="entry name" value="TRACRIPTIONAL REGULATORY PROTEIN-RELATED-RELATED"/>
    <property type="match status" value="1"/>
</dbReference>
<dbReference type="Proteomes" id="UP001232584">
    <property type="component" value="Unassembled WGS sequence"/>
</dbReference>
<dbReference type="SMART" id="SM00530">
    <property type="entry name" value="HTH_XRE"/>
    <property type="match status" value="1"/>
</dbReference>
<dbReference type="PROSITE" id="PS50943">
    <property type="entry name" value="HTH_CROC1"/>
    <property type="match status" value="1"/>
</dbReference>
<keyword evidence="4" id="KW-1185">Reference proteome</keyword>
<dbReference type="InterPro" id="IPR010982">
    <property type="entry name" value="Lambda_DNA-bd_dom_sf"/>
</dbReference>
<proteinExistence type="predicted"/>
<dbReference type="Pfam" id="PF01381">
    <property type="entry name" value="HTH_3"/>
    <property type="match status" value="1"/>
</dbReference>
<dbReference type="SUPFAM" id="SSF47413">
    <property type="entry name" value="lambda repressor-like DNA-binding domains"/>
    <property type="match status" value="1"/>
</dbReference>